<feature type="compositionally biased region" description="Basic and acidic residues" evidence="1">
    <location>
        <begin position="577"/>
        <end position="586"/>
    </location>
</feature>
<feature type="compositionally biased region" description="Acidic residues" evidence="1">
    <location>
        <begin position="920"/>
        <end position="932"/>
    </location>
</feature>
<evidence type="ECO:0000256" key="1">
    <source>
        <dbReference type="SAM" id="MobiDB-lite"/>
    </source>
</evidence>
<sequence>MQKRGGKATATVDDKVIERQQLDSLAEAAQLGWARLDILKYSEAIKFGRWNSRSINQMKANRLKDSFMLNGLDRFNSLHAVPLVVNKEMVKEGTYTDKKDMQVDLPELELELELGSEGEIFAAGGQHRHKALQLWKEYQEGRLTTLQQQARQLCDQDAETDEAALAKEEYNTAVVPEMKKLTNVLEYGGQWVVVLFDVEKVDEKLGLHLSQNETRFAYMESPEEGLVQRLKERLVTNQSWENFPKAPVPKGPVYRQHELLAQEYVFEFLNTCLQAGNHYLGTSEFTLNRLYGHMVSPYGGILTHLTKMLGIRLRMCFNTVDVGERRLQELRKQMPEDAQGPTDQALALHDELANADFVEEALTEGIYGVLEDAWNDSFETKEAQQCFGMETSTPWLAAWDRYMNILPNFLKTFVKNLYENNILETLSKDAQAALKTCAAKVSFMLEFHAASTSMEPYILLPFMCKSMFSFVAKRLDTVKNAVAELSSWWSPFVYLAKAHGMGWQTKSSSVEMMRAIMSHPLIKMRQREVALNSVVGTVLNEYAAMLRLEQELQGLGVPLRPTTAKALGAMFSATSTKNKERQKVTAEDDGGEYVAVTDAEEEEEGSQPRAGNHRERTMKREDAKPSTKAELGPLEAEVHEAAAVISTARSISKSTAAALPILHSWARSSKISSDITANAFRGQNLLAFHTFEWAVGTGSSKTRNCRALAQLSILEHSIIQSYRPHLLNVPGSAAAYLRDAMFNCCRKLLITTIKSGGLRQSTLTPQSPTSLESTSFWPDEISVEAGVSERTSFNISQEFINWRKSVQRSQQTIAVQKVVTLLENMSTCWDVRFVQPVRDYEDKPALRPSIKDALEKLVNEISKNAWLQRHPKYKIKSTEQYMKDTGMEPLDVQYSHVIQEDDSQACIQPRRRDFKLLTREEEESQKEEEERENEAKKMASKGEDRRESEGKSDGGKGEDGKIKQDDIKGSEGDTGGKRVIGDAEGEKGQVGGKAGSGLSTTPSRLDGGNVWPKPLPPPHNTPSLPVSNGMEVATPTVNEQDDRKKTNLLFTQAENPFAPRPSIPIRSQMPTFVDPSLEDCDMNSENLFSPEGEYRISSYRSNSSNLAASPKPEVLSQIKGTKLAQKHKINHGPPTSSAVPVARKRKSSVTGPSDASRKRRSMQQDSGFEWNG</sequence>
<accession>A0A8I2YGE5</accession>
<evidence type="ECO:0000313" key="2">
    <source>
        <dbReference type="EMBL" id="KAG6371023.1"/>
    </source>
</evidence>
<feature type="region of interest" description="Disordered" evidence="1">
    <location>
        <begin position="574"/>
        <end position="631"/>
    </location>
</feature>
<comment type="caution">
    <text evidence="2">The sequence shown here is derived from an EMBL/GenBank/DDBJ whole genome shotgun (WGS) entry which is preliminary data.</text>
</comment>
<reference evidence="2" key="1">
    <citation type="submission" date="2021-03" db="EMBL/GenBank/DDBJ databases">
        <title>Evolutionary innovations through gain and loss of genes in the ectomycorrhizal Boletales.</title>
        <authorList>
            <person name="Wu G."/>
            <person name="Miyauchi S."/>
            <person name="Morin E."/>
            <person name="Yang Z.-L."/>
            <person name="Xu J."/>
            <person name="Martin F.M."/>
        </authorList>
    </citation>
    <scope>NUCLEOTIDE SEQUENCE</scope>
    <source>
        <strain evidence="2">BR01</strain>
    </source>
</reference>
<feature type="compositionally biased region" description="Basic and acidic residues" evidence="1">
    <location>
        <begin position="612"/>
        <end position="627"/>
    </location>
</feature>
<feature type="region of interest" description="Disordered" evidence="1">
    <location>
        <begin position="1052"/>
        <end position="1089"/>
    </location>
</feature>
<feature type="region of interest" description="Disordered" evidence="1">
    <location>
        <begin position="1120"/>
        <end position="1172"/>
    </location>
</feature>
<feature type="region of interest" description="Disordered" evidence="1">
    <location>
        <begin position="917"/>
        <end position="1030"/>
    </location>
</feature>
<organism evidence="2 3">
    <name type="scientific">Boletus reticuloceps</name>
    <dbReference type="NCBI Taxonomy" id="495285"/>
    <lineage>
        <taxon>Eukaryota</taxon>
        <taxon>Fungi</taxon>
        <taxon>Dikarya</taxon>
        <taxon>Basidiomycota</taxon>
        <taxon>Agaricomycotina</taxon>
        <taxon>Agaricomycetes</taxon>
        <taxon>Agaricomycetidae</taxon>
        <taxon>Boletales</taxon>
        <taxon>Boletineae</taxon>
        <taxon>Boletaceae</taxon>
        <taxon>Boletoideae</taxon>
        <taxon>Boletus</taxon>
    </lineage>
</organism>
<dbReference type="EMBL" id="JAGFBS010000041">
    <property type="protein sequence ID" value="KAG6371023.1"/>
    <property type="molecule type" value="Genomic_DNA"/>
</dbReference>
<name>A0A8I2YGE5_9AGAM</name>
<proteinExistence type="predicted"/>
<dbReference type="Proteomes" id="UP000683000">
    <property type="component" value="Unassembled WGS sequence"/>
</dbReference>
<feature type="compositionally biased region" description="Basic and acidic residues" evidence="1">
    <location>
        <begin position="933"/>
        <end position="987"/>
    </location>
</feature>
<dbReference type="AlphaFoldDB" id="A0A8I2YGE5"/>
<evidence type="ECO:0000313" key="3">
    <source>
        <dbReference type="Proteomes" id="UP000683000"/>
    </source>
</evidence>
<gene>
    <name evidence="2" type="ORF">JVT61DRAFT_10746</name>
</gene>
<keyword evidence="3" id="KW-1185">Reference proteome</keyword>
<protein>
    <submittedName>
        <fullName evidence="2">Uncharacterized protein</fullName>
    </submittedName>
</protein>
<dbReference type="OrthoDB" id="2690723at2759"/>